<dbReference type="InterPro" id="IPR046342">
    <property type="entry name" value="CBS_dom_sf"/>
</dbReference>
<evidence type="ECO:0000256" key="8">
    <source>
        <dbReference type="ARBA" id="ARBA00023136"/>
    </source>
</evidence>
<dbReference type="PROSITE" id="PS51371">
    <property type="entry name" value="CBS"/>
    <property type="match status" value="2"/>
</dbReference>
<dbReference type="Pfam" id="PF00571">
    <property type="entry name" value="CBS"/>
    <property type="match status" value="2"/>
</dbReference>
<comment type="similarity">
    <text evidence="2">Belongs to the UPF0053 family.</text>
</comment>
<dbReference type="SUPFAM" id="SSF56176">
    <property type="entry name" value="FAD-binding/transporter-associated domain-like"/>
    <property type="match status" value="1"/>
</dbReference>
<dbReference type="AlphaFoldDB" id="A0A1C6UJ35"/>
<dbReference type="Gene3D" id="3.10.580.10">
    <property type="entry name" value="CBS-domain"/>
    <property type="match status" value="1"/>
</dbReference>
<keyword evidence="8 10" id="KW-0472">Membrane</keyword>
<reference evidence="15 16" key="1">
    <citation type="submission" date="2016-06" db="EMBL/GenBank/DDBJ databases">
        <authorList>
            <person name="Kjaerup R.B."/>
            <person name="Dalgaard T.S."/>
            <person name="Juul-Madsen H.R."/>
        </authorList>
    </citation>
    <scope>NUCLEOTIDE SEQUENCE [LARGE SCALE GENOMIC DNA]</scope>
    <source>
        <strain evidence="15 16">DSM 45577</strain>
    </source>
</reference>
<dbReference type="Proteomes" id="UP000198937">
    <property type="component" value="Unassembled WGS sequence"/>
</dbReference>
<gene>
    <name evidence="15" type="ORF">GA0070617_2555</name>
</gene>
<dbReference type="EMBL" id="FMIA01000002">
    <property type="protein sequence ID" value="SCL54076.1"/>
    <property type="molecule type" value="Genomic_DNA"/>
</dbReference>
<dbReference type="InterPro" id="IPR002550">
    <property type="entry name" value="CNNM"/>
</dbReference>
<dbReference type="Pfam" id="PF03471">
    <property type="entry name" value="CorC_HlyC"/>
    <property type="match status" value="1"/>
</dbReference>
<keyword evidence="16" id="KW-1185">Reference proteome</keyword>
<evidence type="ECO:0000259" key="13">
    <source>
        <dbReference type="PROSITE" id="PS51371"/>
    </source>
</evidence>
<sequence>MQSIWTQLALVGVLVVINAIFAGSEMALVSLRESQIQRLERASRSGRVLAKLAKDPNRFLATIQIGITLAGFLASAAAAVSLARPLVPLLGFLGGAAEPAAIVLVTLALTFVTLVFGELAPKRIALQMPERWALLIARPLDLLASLTRPAVWALGATTDLVVRLFGLNPDSQREEISPDELRDIVSGNHGFTKEQQTIIAGAVEIADRRLRAVLVPRLQVFCLDSGTTAEAARLVLAASGHSRAPVVRHGGLDDTVGVIHLRDLVGLPDDRPIDERTRPPMLLPDSVPVVDALRQFKAERQHMALVVDERGAVEGIVTLEDILEEIVGEIYDETDRDVHSVRTEPDGTLVLPGTFPVHDLRDVRIELPGRPEGDYTTIAGLLLNCLGHIPTAPGENVTIDGWELTVADIDHHAITEVRARQTAVRPGSDAADADAADSDAADADAAGSDGGTGSAAAGSAGIESDDPGNTATSDSADTPQRPTAARDTDGPDRLVSTGPAGDSPSRPAPDTACG</sequence>
<evidence type="ECO:0000256" key="6">
    <source>
        <dbReference type="ARBA" id="ARBA00022989"/>
    </source>
</evidence>
<dbReference type="Gene3D" id="3.30.465.10">
    <property type="match status" value="1"/>
</dbReference>
<keyword evidence="3" id="KW-1003">Cell membrane</keyword>
<name>A0A1C6UJ35_9ACTN</name>
<keyword evidence="7 9" id="KW-0129">CBS domain</keyword>
<evidence type="ECO:0000313" key="16">
    <source>
        <dbReference type="Proteomes" id="UP000198937"/>
    </source>
</evidence>
<dbReference type="CDD" id="cd04590">
    <property type="entry name" value="CBS_pair_CorC_HlyC_assoc"/>
    <property type="match status" value="1"/>
</dbReference>
<evidence type="ECO:0000256" key="7">
    <source>
        <dbReference type="ARBA" id="ARBA00023122"/>
    </source>
</evidence>
<feature type="compositionally biased region" description="Polar residues" evidence="11">
    <location>
        <begin position="467"/>
        <end position="481"/>
    </location>
</feature>
<evidence type="ECO:0000256" key="4">
    <source>
        <dbReference type="ARBA" id="ARBA00022692"/>
    </source>
</evidence>
<accession>A0A1C6UJ35</accession>
<dbReference type="PANTHER" id="PTHR43099:SF5">
    <property type="entry name" value="HLYC_CORC FAMILY TRANSPORTER"/>
    <property type="match status" value="1"/>
</dbReference>
<dbReference type="SUPFAM" id="SSF54631">
    <property type="entry name" value="CBS-domain pair"/>
    <property type="match status" value="1"/>
</dbReference>
<evidence type="ECO:0000313" key="15">
    <source>
        <dbReference type="EMBL" id="SCL54076.1"/>
    </source>
</evidence>
<evidence type="ECO:0000256" key="5">
    <source>
        <dbReference type="ARBA" id="ARBA00022737"/>
    </source>
</evidence>
<dbReference type="InterPro" id="IPR000644">
    <property type="entry name" value="CBS_dom"/>
</dbReference>
<evidence type="ECO:0000256" key="10">
    <source>
        <dbReference type="PROSITE-ProRule" id="PRU01193"/>
    </source>
</evidence>
<dbReference type="PROSITE" id="PS51846">
    <property type="entry name" value="CNNM"/>
    <property type="match status" value="1"/>
</dbReference>
<dbReference type="PANTHER" id="PTHR43099">
    <property type="entry name" value="UPF0053 PROTEIN YRKA"/>
    <property type="match status" value="1"/>
</dbReference>
<keyword evidence="6 10" id="KW-1133">Transmembrane helix</keyword>
<keyword evidence="4 10" id="KW-0812">Transmembrane</keyword>
<dbReference type="GO" id="GO:0050660">
    <property type="term" value="F:flavin adenine dinucleotide binding"/>
    <property type="evidence" value="ECO:0007669"/>
    <property type="project" value="InterPro"/>
</dbReference>
<evidence type="ECO:0000256" key="11">
    <source>
        <dbReference type="SAM" id="MobiDB-lite"/>
    </source>
</evidence>
<dbReference type="InterPro" id="IPR044751">
    <property type="entry name" value="Ion_transp-like_CBS"/>
</dbReference>
<organism evidence="15 16">
    <name type="scientific">Micromonospora yangpuensis</name>
    <dbReference type="NCBI Taxonomy" id="683228"/>
    <lineage>
        <taxon>Bacteria</taxon>
        <taxon>Bacillati</taxon>
        <taxon>Actinomycetota</taxon>
        <taxon>Actinomycetes</taxon>
        <taxon>Micromonosporales</taxon>
        <taxon>Micromonosporaceae</taxon>
        <taxon>Micromonospora</taxon>
    </lineage>
</organism>
<feature type="region of interest" description="Disordered" evidence="11">
    <location>
        <begin position="420"/>
        <end position="514"/>
    </location>
</feature>
<dbReference type="InterPro" id="IPR036318">
    <property type="entry name" value="FAD-bd_PCMH-like_sf"/>
</dbReference>
<evidence type="ECO:0000256" key="2">
    <source>
        <dbReference type="ARBA" id="ARBA00006337"/>
    </source>
</evidence>
<evidence type="ECO:0000256" key="3">
    <source>
        <dbReference type="ARBA" id="ARBA00022475"/>
    </source>
</evidence>
<dbReference type="SMART" id="SM00116">
    <property type="entry name" value="CBS"/>
    <property type="match status" value="2"/>
</dbReference>
<dbReference type="Pfam" id="PF01595">
    <property type="entry name" value="CNNM"/>
    <property type="match status" value="1"/>
</dbReference>
<evidence type="ECO:0000259" key="14">
    <source>
        <dbReference type="PROSITE" id="PS51846"/>
    </source>
</evidence>
<feature type="domain" description="CNNM transmembrane" evidence="14">
    <location>
        <begin position="1"/>
        <end position="195"/>
    </location>
</feature>
<dbReference type="InterPro" id="IPR005170">
    <property type="entry name" value="Transptr-assoc_dom"/>
</dbReference>
<dbReference type="GO" id="GO:0005886">
    <property type="term" value="C:plasma membrane"/>
    <property type="evidence" value="ECO:0007669"/>
    <property type="project" value="UniProtKB-SubCell"/>
</dbReference>
<protein>
    <submittedName>
        <fullName evidence="15">Putative hemolysin</fullName>
    </submittedName>
</protein>
<feature type="domain" description="CBS" evidence="13">
    <location>
        <begin position="214"/>
        <end position="275"/>
    </location>
</feature>
<feature type="domain" description="CBS" evidence="13">
    <location>
        <begin position="276"/>
        <end position="333"/>
    </location>
</feature>
<keyword evidence="5" id="KW-0677">Repeat</keyword>
<feature type="transmembrane region" description="Helical" evidence="12">
    <location>
        <begin position="6"/>
        <end position="31"/>
    </location>
</feature>
<dbReference type="InterPro" id="IPR051676">
    <property type="entry name" value="UPF0053_domain"/>
</dbReference>
<proteinExistence type="inferred from homology"/>
<evidence type="ECO:0000256" key="9">
    <source>
        <dbReference type="PROSITE-ProRule" id="PRU00703"/>
    </source>
</evidence>
<dbReference type="STRING" id="683228.GA0070617_2555"/>
<evidence type="ECO:0000256" key="1">
    <source>
        <dbReference type="ARBA" id="ARBA00004651"/>
    </source>
</evidence>
<dbReference type="InterPro" id="IPR016169">
    <property type="entry name" value="FAD-bd_PCMH_sub2"/>
</dbReference>
<feature type="compositionally biased region" description="Acidic residues" evidence="11">
    <location>
        <begin position="431"/>
        <end position="442"/>
    </location>
</feature>
<comment type="subcellular location">
    <subcellularLocation>
        <location evidence="1">Cell membrane</location>
        <topology evidence="1">Multi-pass membrane protein</topology>
    </subcellularLocation>
</comment>
<feature type="transmembrane region" description="Helical" evidence="12">
    <location>
        <begin position="59"/>
        <end position="80"/>
    </location>
</feature>
<dbReference type="SMART" id="SM01091">
    <property type="entry name" value="CorC_HlyC"/>
    <property type="match status" value="1"/>
</dbReference>
<evidence type="ECO:0000256" key="12">
    <source>
        <dbReference type="SAM" id="Phobius"/>
    </source>
</evidence>
<feature type="transmembrane region" description="Helical" evidence="12">
    <location>
        <begin position="100"/>
        <end position="121"/>
    </location>
</feature>